<dbReference type="Pfam" id="PF00271">
    <property type="entry name" value="Helicase_C"/>
    <property type="match status" value="1"/>
</dbReference>
<dbReference type="InterPro" id="IPR014001">
    <property type="entry name" value="Helicase_ATP-bd"/>
</dbReference>
<proteinExistence type="predicted"/>
<keyword evidence="1" id="KW-0378">Hydrolase</keyword>
<dbReference type="SUPFAM" id="SSF52540">
    <property type="entry name" value="P-loop containing nucleoside triphosphate hydrolases"/>
    <property type="match status" value="2"/>
</dbReference>
<dbReference type="Gene3D" id="3.40.50.300">
    <property type="entry name" value="P-loop containing nucleotide triphosphate hydrolases"/>
    <property type="match status" value="2"/>
</dbReference>
<evidence type="ECO:0000256" key="1">
    <source>
        <dbReference type="ARBA" id="ARBA00022801"/>
    </source>
</evidence>
<keyword evidence="3" id="KW-0547">Nucleotide-binding</keyword>
<dbReference type="PROSITE" id="PS51192">
    <property type="entry name" value="HELICASE_ATP_BIND_1"/>
    <property type="match status" value="1"/>
</dbReference>
<dbReference type="GO" id="GO:0016787">
    <property type="term" value="F:hydrolase activity"/>
    <property type="evidence" value="ECO:0007669"/>
    <property type="project" value="UniProtKB-KW"/>
</dbReference>
<gene>
    <name evidence="3" type="ORF">G3I70_30765</name>
</gene>
<dbReference type="Proteomes" id="UP000475532">
    <property type="component" value="Unassembled WGS sequence"/>
</dbReference>
<name>A0A6L9QN16_9ACTN</name>
<evidence type="ECO:0000313" key="3">
    <source>
        <dbReference type="EMBL" id="NEA26851.1"/>
    </source>
</evidence>
<dbReference type="AlphaFoldDB" id="A0A6L9QN16"/>
<keyword evidence="3" id="KW-0067">ATP-binding</keyword>
<dbReference type="InterPro" id="IPR027417">
    <property type="entry name" value="P-loop_NTPase"/>
</dbReference>
<dbReference type="Pfam" id="PF00176">
    <property type="entry name" value="SNF2-rel_dom"/>
    <property type="match status" value="1"/>
</dbReference>
<protein>
    <submittedName>
        <fullName evidence="3">DEAD/DEAH box helicase</fullName>
    </submittedName>
</protein>
<dbReference type="EMBL" id="JAAGLI010000842">
    <property type="protein sequence ID" value="NEA26851.1"/>
    <property type="molecule type" value="Genomic_DNA"/>
</dbReference>
<evidence type="ECO:0000313" key="4">
    <source>
        <dbReference type="Proteomes" id="UP000475532"/>
    </source>
</evidence>
<dbReference type="InterPro" id="IPR001650">
    <property type="entry name" value="Helicase_C-like"/>
</dbReference>
<feature type="domain" description="Helicase ATP-binding" evidence="2">
    <location>
        <begin position="143"/>
        <end position="302"/>
    </location>
</feature>
<comment type="caution">
    <text evidence="3">The sequence shown here is derived from an EMBL/GenBank/DDBJ whole genome shotgun (WGS) entry which is preliminary data.</text>
</comment>
<organism evidence="3 4">
    <name type="scientific">Actinomadura bangladeshensis</name>
    <dbReference type="NCBI Taxonomy" id="453573"/>
    <lineage>
        <taxon>Bacteria</taxon>
        <taxon>Bacillati</taxon>
        <taxon>Actinomycetota</taxon>
        <taxon>Actinomycetes</taxon>
        <taxon>Streptosporangiales</taxon>
        <taxon>Thermomonosporaceae</taxon>
        <taxon>Actinomadura</taxon>
    </lineage>
</organism>
<dbReference type="PANTHER" id="PTHR10799">
    <property type="entry name" value="SNF2/RAD54 HELICASE FAMILY"/>
    <property type="match status" value="1"/>
</dbReference>
<dbReference type="InterPro" id="IPR049730">
    <property type="entry name" value="SNF2/RAD54-like_C"/>
</dbReference>
<dbReference type="SMART" id="SM00487">
    <property type="entry name" value="DEXDc"/>
    <property type="match status" value="1"/>
</dbReference>
<dbReference type="GO" id="GO:0005524">
    <property type="term" value="F:ATP binding"/>
    <property type="evidence" value="ECO:0007669"/>
    <property type="project" value="InterPro"/>
</dbReference>
<dbReference type="InterPro" id="IPR000330">
    <property type="entry name" value="SNF2_N"/>
</dbReference>
<keyword evidence="3" id="KW-0347">Helicase</keyword>
<reference evidence="3 4" key="1">
    <citation type="submission" date="2020-01" db="EMBL/GenBank/DDBJ databases">
        <title>Insect and environment-associated Actinomycetes.</title>
        <authorList>
            <person name="Currrie C."/>
            <person name="Chevrette M."/>
            <person name="Carlson C."/>
            <person name="Stubbendieck R."/>
            <person name="Wendt-Pienkowski E."/>
        </authorList>
    </citation>
    <scope>NUCLEOTIDE SEQUENCE [LARGE SCALE GENOMIC DNA]</scope>
    <source>
        <strain evidence="3 4">SID10258</strain>
    </source>
</reference>
<sequence>MAAQRNKGPVAVEDAAAPSLELGFGDEAVTVRLHVRKDRVADLRRLALRFQSGVQRTPTILDIEIDDLLSNLRALSGWPEPATVQWDPQLADLVRDSTADAQAVARRLAPAAAAEPESTAEGIEDLLGSDWVGDLTSFQRRDVAKLLSLRHGANFSVPGAGKTRVGLAVFQALRVRGQVERMLVVSPKSAYESWLYENSVCFSQPLQMSVYGKRPDPSADVMIINYERLDGAVEELSAWLSARPSLLLLDEAHRMKAGARGVYGAACLALGPRARRRLILTGTPAPNGAKDLENLFGFVWPGYGRQQVIQAVGGGDLAKASTVLRPLFARTTKHELGLPPVRTTIRSLELPPLHSEIYEALIGRFSARATGSEADFLAWGKITVYLLMAATSPALLHAGTTRYEPLEYQVPPLQVPQGSRLSELLRDLPHYEFSPKYREALAIVEANAAQGRKTLVWSTFIRSLNTLDRMFKMYQPALVHGGTEDREAEIARFRHDPDCMVLLSNPATLGEGISLHHHCHDAVYIDRDFAAGRFLQSLDRIHRLGLAPETETRVTVLASEDTIDEVVRTRLEEKLHFMGSVLDDPGVKQLSDLDEEPAVGGGLDEVDLQALMGHFRAHAS</sequence>
<dbReference type="CDD" id="cd18793">
    <property type="entry name" value="SF2_C_SNF"/>
    <property type="match status" value="1"/>
</dbReference>
<dbReference type="GO" id="GO:0004386">
    <property type="term" value="F:helicase activity"/>
    <property type="evidence" value="ECO:0007669"/>
    <property type="project" value="UniProtKB-KW"/>
</dbReference>
<evidence type="ECO:0000259" key="2">
    <source>
        <dbReference type="PROSITE" id="PS51192"/>
    </source>
</evidence>
<accession>A0A6L9QN16</accession>